<evidence type="ECO:0000313" key="6">
    <source>
        <dbReference type="Proteomes" id="UP000501237"/>
    </source>
</evidence>
<dbReference type="GeneID" id="57395806"/>
<dbReference type="EMBL" id="AP022642">
    <property type="protein sequence ID" value="BCA26618.1"/>
    <property type="molecule type" value="Genomic_DNA"/>
</dbReference>
<dbReference type="Gene3D" id="3.30.1330.60">
    <property type="entry name" value="OmpA-like domain"/>
    <property type="match status" value="1"/>
</dbReference>
<evidence type="ECO:0000256" key="3">
    <source>
        <dbReference type="PROSITE-ProRule" id="PRU00473"/>
    </source>
</evidence>
<dbReference type="InterPro" id="IPR036737">
    <property type="entry name" value="OmpA-like_sf"/>
</dbReference>
<dbReference type="PANTHER" id="PTHR30329:SF17">
    <property type="entry name" value="LIPOPROTEIN YFIB-RELATED"/>
    <property type="match status" value="1"/>
</dbReference>
<accession>A0A679GE47</accession>
<dbReference type="SUPFAM" id="SSF103088">
    <property type="entry name" value="OmpA-like"/>
    <property type="match status" value="1"/>
</dbReference>
<protein>
    <recommendedName>
        <fullName evidence="4">OmpA-like domain-containing protein</fullName>
    </recommendedName>
</protein>
<dbReference type="InterPro" id="IPR050330">
    <property type="entry name" value="Bact_OuterMem_StrucFunc"/>
</dbReference>
<dbReference type="Pfam" id="PF00691">
    <property type="entry name" value="OmpA"/>
    <property type="match status" value="1"/>
</dbReference>
<dbReference type="PRINTS" id="PR01021">
    <property type="entry name" value="OMPADOMAIN"/>
</dbReference>
<organism evidence="5 6">
    <name type="scientific">Metapseudomonas otitidis</name>
    <dbReference type="NCBI Taxonomy" id="319939"/>
    <lineage>
        <taxon>Bacteria</taxon>
        <taxon>Pseudomonadati</taxon>
        <taxon>Pseudomonadota</taxon>
        <taxon>Gammaproteobacteria</taxon>
        <taxon>Pseudomonadales</taxon>
        <taxon>Pseudomonadaceae</taxon>
        <taxon>Metapseudomonas</taxon>
    </lineage>
</organism>
<dbReference type="GO" id="GO:0009279">
    <property type="term" value="C:cell outer membrane"/>
    <property type="evidence" value="ECO:0007669"/>
    <property type="project" value="UniProtKB-SubCell"/>
</dbReference>
<dbReference type="InterPro" id="IPR006664">
    <property type="entry name" value="OMP_bac"/>
</dbReference>
<comment type="subcellular location">
    <subcellularLocation>
        <location evidence="1">Cell outer membrane</location>
    </subcellularLocation>
</comment>
<proteinExistence type="predicted"/>
<dbReference type="AlphaFoldDB" id="A0A679GE47"/>
<keyword evidence="2 3" id="KW-0472">Membrane</keyword>
<gene>
    <name evidence="5" type="primary">yfiB</name>
    <name evidence="5" type="ORF">PtoMrB4_05950</name>
</gene>
<dbReference type="KEGG" id="poj:PtoMrB4_05950"/>
<evidence type="ECO:0000313" key="5">
    <source>
        <dbReference type="EMBL" id="BCA26618.1"/>
    </source>
</evidence>
<dbReference type="PANTHER" id="PTHR30329">
    <property type="entry name" value="STATOR ELEMENT OF FLAGELLAR MOTOR COMPLEX"/>
    <property type="match status" value="1"/>
</dbReference>
<dbReference type="RefSeq" id="WP_172432479.1">
    <property type="nucleotide sequence ID" value="NZ_AP022642.1"/>
</dbReference>
<sequence>MKIHPSLHLTWLLVAFLWITGCQSAPPKPGLSEEQVAMLKAKGFKLTDEGWAFGLSGKVLFDNNSERISDASRQTIADITRSLLKVGITGVILEGHTDNYGAPDYNRQLSERRAGSVGAVMEENGMQKQAIQLRGMGQTRPIADNATSAGRKENRRVVIIVVAD</sequence>
<evidence type="ECO:0000256" key="1">
    <source>
        <dbReference type="ARBA" id="ARBA00004442"/>
    </source>
</evidence>
<dbReference type="Proteomes" id="UP000501237">
    <property type="component" value="Chromosome"/>
</dbReference>
<dbReference type="PRINTS" id="PR01023">
    <property type="entry name" value="NAFLGMOTY"/>
</dbReference>
<dbReference type="PROSITE" id="PS51123">
    <property type="entry name" value="OMPA_2"/>
    <property type="match status" value="1"/>
</dbReference>
<reference evidence="5 6" key="1">
    <citation type="journal article" date="2020" name="Microbiol. Resour. Announc.">
        <title>Complete genome sequence of Pseudomonas otitidis strain MrB4, isolated from Lake Biwa in Japan.</title>
        <authorList>
            <person name="Miyazaki K."/>
            <person name="Hase E."/>
            <person name="Maruya T."/>
        </authorList>
    </citation>
    <scope>NUCLEOTIDE SEQUENCE [LARGE SCALE GENOMIC DNA]</scope>
    <source>
        <strain evidence="5 6">MrB4</strain>
    </source>
</reference>
<dbReference type="PROSITE" id="PS51257">
    <property type="entry name" value="PROKAR_LIPOPROTEIN"/>
    <property type="match status" value="1"/>
</dbReference>
<feature type="domain" description="OmpA-like" evidence="4">
    <location>
        <begin position="49"/>
        <end position="164"/>
    </location>
</feature>
<evidence type="ECO:0000256" key="2">
    <source>
        <dbReference type="ARBA" id="ARBA00023136"/>
    </source>
</evidence>
<evidence type="ECO:0000259" key="4">
    <source>
        <dbReference type="PROSITE" id="PS51123"/>
    </source>
</evidence>
<name>A0A679GE47_9GAMM</name>
<dbReference type="CDD" id="cd07185">
    <property type="entry name" value="OmpA_C-like"/>
    <property type="match status" value="1"/>
</dbReference>
<dbReference type="InterPro" id="IPR006665">
    <property type="entry name" value="OmpA-like"/>
</dbReference>